<proteinExistence type="predicted"/>
<dbReference type="SUPFAM" id="SSF53756">
    <property type="entry name" value="UDP-Glycosyltransferase/glycogen phosphorylase"/>
    <property type="match status" value="1"/>
</dbReference>
<organism evidence="1 2">
    <name type="scientific">Roseburia intestinalis</name>
    <dbReference type="NCBI Taxonomy" id="166486"/>
    <lineage>
        <taxon>Bacteria</taxon>
        <taxon>Bacillati</taxon>
        <taxon>Bacillota</taxon>
        <taxon>Clostridia</taxon>
        <taxon>Lachnospirales</taxon>
        <taxon>Lachnospiraceae</taxon>
        <taxon>Roseburia</taxon>
    </lineage>
</organism>
<reference evidence="1 2" key="1">
    <citation type="submission" date="2018-08" db="EMBL/GenBank/DDBJ databases">
        <title>A genome reference for cultivated species of the human gut microbiota.</title>
        <authorList>
            <person name="Zou Y."/>
            <person name="Xue W."/>
            <person name="Luo G."/>
        </authorList>
    </citation>
    <scope>NUCLEOTIDE SEQUENCE [LARGE SCALE GENOMIC DNA]</scope>
    <source>
        <strain evidence="1 2">AM43-11</strain>
    </source>
</reference>
<dbReference type="Gene3D" id="3.40.50.12580">
    <property type="match status" value="1"/>
</dbReference>
<dbReference type="SUPFAM" id="SSF53448">
    <property type="entry name" value="Nucleotide-diphospho-sugar transferases"/>
    <property type="match status" value="1"/>
</dbReference>
<evidence type="ECO:0008006" key="3">
    <source>
        <dbReference type="Google" id="ProtNLM"/>
    </source>
</evidence>
<dbReference type="GO" id="GO:0016020">
    <property type="term" value="C:membrane"/>
    <property type="evidence" value="ECO:0007669"/>
    <property type="project" value="InterPro"/>
</dbReference>
<protein>
    <recommendedName>
        <fullName evidence="3">CDP-Glycerol:Poly(Glycerophosphate) glycerophosphotransferase</fullName>
    </recommendedName>
</protein>
<dbReference type="EMBL" id="QSFP01000029">
    <property type="protein sequence ID" value="RHA64685.1"/>
    <property type="molecule type" value="Genomic_DNA"/>
</dbReference>
<dbReference type="Proteomes" id="UP000284465">
    <property type="component" value="Unassembled WGS sequence"/>
</dbReference>
<evidence type="ECO:0000313" key="1">
    <source>
        <dbReference type="EMBL" id="RHA64685.1"/>
    </source>
</evidence>
<comment type="caution">
    <text evidence="1">The sequence shown here is derived from an EMBL/GenBank/DDBJ whole genome shotgun (WGS) entry which is preliminary data.</text>
</comment>
<dbReference type="GO" id="GO:0047355">
    <property type="term" value="F:CDP-glycerol glycerophosphotransferase activity"/>
    <property type="evidence" value="ECO:0007669"/>
    <property type="project" value="InterPro"/>
</dbReference>
<dbReference type="AlphaFoldDB" id="A0A413SC55"/>
<name>A0A413SC55_9FIRM</name>
<dbReference type="InterPro" id="IPR029044">
    <property type="entry name" value="Nucleotide-diphossugar_trans"/>
</dbReference>
<dbReference type="Pfam" id="PF04464">
    <property type="entry name" value="Glyphos_transf"/>
    <property type="match status" value="1"/>
</dbReference>
<dbReference type="InterPro" id="IPR007554">
    <property type="entry name" value="Glycerophosphate_synth"/>
</dbReference>
<evidence type="ECO:0000313" key="2">
    <source>
        <dbReference type="Proteomes" id="UP000284465"/>
    </source>
</evidence>
<sequence>MLVDRLTLQKIDDIGRNIMNDMSIKEQMMQLTKQCILSNDDKAMLECLQIYKSSFGYDDFYITSLSSLRITPEPLVSLIYIKQPDEDEQACCDNINRYNNYQNLEITVLSADNLLEDFYHCFTSMSGQYICFCDCNHKYDSNRIRALLLLLSQNDSVDGVVCSRNFIEADNTILAHPERIYREVLDEHIFGGNQLLTYSIENDVNIYGDLSTLLLSMDYVKTVPFFECDIPDSMQQSALLYQLLYSAKVLYTYMPLVSAILTPALHDAELVHDFQKFLNIFQNQLLEHTSATVNNFSQTENFVPCKKDITFFYTDMGEYYNLKPIADEAEARGYRVSFTRDIFAPAEIGVYCQHVCHPENSRFSVILLHDLAQGHKPNIWEYEPWNKFDIGILPGKFWNNLWSRCAFNYYVNPRCGTYEFGYPKSDLVSSPELAQRVSSLKEKLNLKYDISILYAPSWENDGKEDDFIKALSSLNVNLLIKQADWSEVYSNITENIRQMRELHEGKYENVYYIEPQESIMTALAMSDIIVSDESNVMAEALMFGKLSIAVADWLIPDCTPSRYANPMDYVIKTTKKDLRKDVERFLSSPKYYSDFFEKGRELFSNAGNCCVEILDAIGYFTSDKHSTSTAFLKKRMSSKYSICSLWN</sequence>
<gene>
    <name evidence="1" type="ORF">DW927_17335</name>
</gene>
<dbReference type="InterPro" id="IPR043148">
    <property type="entry name" value="TagF_C"/>
</dbReference>
<accession>A0A413SC55</accession>